<dbReference type="GO" id="GO:0005886">
    <property type="term" value="C:plasma membrane"/>
    <property type="evidence" value="ECO:0007669"/>
    <property type="project" value="UniProtKB-SubCell"/>
</dbReference>
<feature type="transmembrane region" description="Helical" evidence="19">
    <location>
        <begin position="176"/>
        <end position="199"/>
    </location>
</feature>
<dbReference type="STRING" id="395494.Galf_1309"/>
<dbReference type="InterPro" id="IPR033463">
    <property type="entry name" value="sCache_3"/>
</dbReference>
<keyword evidence="6" id="KW-0808">Transferase</keyword>
<dbReference type="SUPFAM" id="SSF52172">
    <property type="entry name" value="CheY-like"/>
    <property type="match status" value="1"/>
</dbReference>
<dbReference type="Gene3D" id="3.30.450.20">
    <property type="entry name" value="PAS domain"/>
    <property type="match status" value="2"/>
</dbReference>
<proteinExistence type="predicted"/>
<dbReference type="Gene3D" id="3.40.50.2300">
    <property type="match status" value="1"/>
</dbReference>
<reference evidence="24 25" key="1">
    <citation type="submission" date="2010-08" db="EMBL/GenBank/DDBJ databases">
        <title>Complete sequence of Gallionella capsiferriformans ES-2.</title>
        <authorList>
            <consortium name="US DOE Joint Genome Institute"/>
            <person name="Lucas S."/>
            <person name="Copeland A."/>
            <person name="Lapidus A."/>
            <person name="Cheng J.-F."/>
            <person name="Bruce D."/>
            <person name="Goodwin L."/>
            <person name="Pitluck S."/>
            <person name="Chertkov O."/>
            <person name="Davenport K.W."/>
            <person name="Detter J.C."/>
            <person name="Han C."/>
            <person name="Tapia R."/>
            <person name="Land M."/>
            <person name="Hauser L."/>
            <person name="Chang Y.-J."/>
            <person name="Jeffries C."/>
            <person name="Kyrpides N."/>
            <person name="Ivanova N."/>
            <person name="Mikhailova N."/>
            <person name="Shelobolina E.S."/>
            <person name="Picardal F."/>
            <person name="Roden E."/>
            <person name="Emerson D."/>
            <person name="Woyke T."/>
        </authorList>
    </citation>
    <scope>NUCLEOTIDE SEQUENCE [LARGE SCALE GENOMIC DNA]</scope>
    <source>
        <strain evidence="24 25">ES-2</strain>
    </source>
</reference>
<evidence type="ECO:0000256" key="15">
    <source>
        <dbReference type="ARBA" id="ARBA00064003"/>
    </source>
</evidence>
<dbReference type="Gene3D" id="1.10.287.130">
    <property type="match status" value="1"/>
</dbReference>
<dbReference type="InterPro" id="IPR011006">
    <property type="entry name" value="CheY-like_superfamily"/>
</dbReference>
<evidence type="ECO:0000256" key="16">
    <source>
        <dbReference type="ARBA" id="ARBA00068150"/>
    </source>
</evidence>
<dbReference type="PROSITE" id="PS50113">
    <property type="entry name" value="PAC"/>
    <property type="match status" value="1"/>
</dbReference>
<dbReference type="PRINTS" id="PR00344">
    <property type="entry name" value="BCTRLSENSOR"/>
</dbReference>
<dbReference type="SUPFAM" id="SSF103190">
    <property type="entry name" value="Sensory domain-like"/>
    <property type="match status" value="1"/>
</dbReference>
<dbReference type="SMART" id="SM00086">
    <property type="entry name" value="PAC"/>
    <property type="match status" value="1"/>
</dbReference>
<evidence type="ECO:0000256" key="18">
    <source>
        <dbReference type="PROSITE-ProRule" id="PRU00169"/>
    </source>
</evidence>
<organism evidence="24 25">
    <name type="scientific">Gallionella capsiferriformans (strain ES-2)</name>
    <name type="common">Gallionella ferruginea capsiferriformans (strain ES-2)</name>
    <dbReference type="NCBI Taxonomy" id="395494"/>
    <lineage>
        <taxon>Bacteria</taxon>
        <taxon>Pseudomonadati</taxon>
        <taxon>Pseudomonadota</taxon>
        <taxon>Betaproteobacteria</taxon>
        <taxon>Nitrosomonadales</taxon>
        <taxon>Gallionellaceae</taxon>
        <taxon>Gallionella</taxon>
    </lineage>
</organism>
<dbReference type="GO" id="GO:0005524">
    <property type="term" value="F:ATP binding"/>
    <property type="evidence" value="ECO:0007669"/>
    <property type="project" value="UniProtKB-KW"/>
</dbReference>
<evidence type="ECO:0000256" key="1">
    <source>
        <dbReference type="ARBA" id="ARBA00000085"/>
    </source>
</evidence>
<evidence type="ECO:0000256" key="12">
    <source>
        <dbReference type="ARBA" id="ARBA00023012"/>
    </source>
</evidence>
<dbReference type="Proteomes" id="UP000001235">
    <property type="component" value="Chromosome"/>
</dbReference>
<evidence type="ECO:0000256" key="17">
    <source>
        <dbReference type="ARBA" id="ARBA00070152"/>
    </source>
</evidence>
<evidence type="ECO:0000256" key="4">
    <source>
        <dbReference type="ARBA" id="ARBA00022475"/>
    </source>
</evidence>
<evidence type="ECO:0000256" key="13">
    <source>
        <dbReference type="ARBA" id="ARBA00023136"/>
    </source>
</evidence>
<evidence type="ECO:0000313" key="25">
    <source>
        <dbReference type="Proteomes" id="UP000001235"/>
    </source>
</evidence>
<dbReference type="eggNOG" id="COG0784">
    <property type="taxonomic scope" value="Bacteria"/>
</dbReference>
<keyword evidence="9 24" id="KW-0418">Kinase</keyword>
<keyword evidence="12" id="KW-0902">Two-component regulatory system</keyword>
<dbReference type="NCBIfam" id="TIGR00229">
    <property type="entry name" value="sensory_box"/>
    <property type="match status" value="1"/>
</dbReference>
<dbReference type="CDD" id="cd16922">
    <property type="entry name" value="HATPase_EvgS-ArcB-TorS-like"/>
    <property type="match status" value="1"/>
</dbReference>
<evidence type="ECO:0000256" key="11">
    <source>
        <dbReference type="ARBA" id="ARBA00022989"/>
    </source>
</evidence>
<feature type="domain" description="PAS" evidence="22">
    <location>
        <begin position="257"/>
        <end position="329"/>
    </location>
</feature>
<evidence type="ECO:0000313" key="24">
    <source>
        <dbReference type="EMBL" id="ADL55336.1"/>
    </source>
</evidence>
<dbReference type="SMART" id="SM00388">
    <property type="entry name" value="HisKA"/>
    <property type="match status" value="1"/>
</dbReference>
<dbReference type="GO" id="GO:0000155">
    <property type="term" value="F:phosphorelay sensor kinase activity"/>
    <property type="evidence" value="ECO:0007669"/>
    <property type="project" value="InterPro"/>
</dbReference>
<dbReference type="InterPro" id="IPR000014">
    <property type="entry name" value="PAS"/>
</dbReference>
<evidence type="ECO:0000256" key="6">
    <source>
        <dbReference type="ARBA" id="ARBA00022679"/>
    </source>
</evidence>
<dbReference type="InterPro" id="IPR036890">
    <property type="entry name" value="HATPase_C_sf"/>
</dbReference>
<dbReference type="eggNOG" id="COG2205">
    <property type="taxonomic scope" value="Bacteria"/>
</dbReference>
<evidence type="ECO:0000256" key="3">
    <source>
        <dbReference type="ARBA" id="ARBA00012438"/>
    </source>
</evidence>
<keyword evidence="4" id="KW-1003">Cell membrane</keyword>
<dbReference type="EMBL" id="CP002159">
    <property type="protein sequence ID" value="ADL55336.1"/>
    <property type="molecule type" value="Genomic_DNA"/>
</dbReference>
<evidence type="ECO:0000256" key="8">
    <source>
        <dbReference type="ARBA" id="ARBA00022741"/>
    </source>
</evidence>
<dbReference type="InterPro" id="IPR001610">
    <property type="entry name" value="PAC"/>
</dbReference>
<gene>
    <name evidence="24" type="ordered locus">Galf_1309</name>
</gene>
<keyword evidence="13 19" id="KW-0472">Membrane</keyword>
<keyword evidence="8" id="KW-0547">Nucleotide-binding</keyword>
<evidence type="ECO:0000256" key="2">
    <source>
        <dbReference type="ARBA" id="ARBA00004651"/>
    </source>
</evidence>
<dbReference type="SMART" id="SM00091">
    <property type="entry name" value="PAS"/>
    <property type="match status" value="1"/>
</dbReference>
<feature type="domain" description="PAC" evidence="23">
    <location>
        <begin position="333"/>
        <end position="385"/>
    </location>
</feature>
<keyword evidence="11 19" id="KW-1133">Transmembrane helix</keyword>
<keyword evidence="10" id="KW-0067">ATP-binding</keyword>
<feature type="modified residue" description="4-aspartylphosphate" evidence="18">
    <location>
        <position position="717"/>
    </location>
</feature>
<dbReference type="Pfam" id="PF00512">
    <property type="entry name" value="HisKA"/>
    <property type="match status" value="1"/>
</dbReference>
<feature type="domain" description="Histidine kinase" evidence="20">
    <location>
        <begin position="421"/>
        <end position="640"/>
    </location>
</feature>
<feature type="transmembrane region" description="Helical" evidence="19">
    <location>
        <begin position="23"/>
        <end position="43"/>
    </location>
</feature>
<dbReference type="SMART" id="SM00448">
    <property type="entry name" value="REC"/>
    <property type="match status" value="1"/>
</dbReference>
<dbReference type="CDD" id="cd17546">
    <property type="entry name" value="REC_hyHK_CKI1_RcsC-like"/>
    <property type="match status" value="1"/>
</dbReference>
<dbReference type="InterPro" id="IPR035965">
    <property type="entry name" value="PAS-like_dom_sf"/>
</dbReference>
<name>D9SFN9_GALCS</name>
<dbReference type="Gene3D" id="6.10.340.10">
    <property type="match status" value="1"/>
</dbReference>
<dbReference type="SUPFAM" id="SSF47384">
    <property type="entry name" value="Homodimeric domain of signal transducing histidine kinase"/>
    <property type="match status" value="1"/>
</dbReference>
<dbReference type="CDD" id="cd00130">
    <property type="entry name" value="PAS"/>
    <property type="match status" value="1"/>
</dbReference>
<evidence type="ECO:0000259" key="22">
    <source>
        <dbReference type="PROSITE" id="PS50112"/>
    </source>
</evidence>
<dbReference type="PROSITE" id="PS50109">
    <property type="entry name" value="HIS_KIN"/>
    <property type="match status" value="1"/>
</dbReference>
<evidence type="ECO:0000256" key="5">
    <source>
        <dbReference type="ARBA" id="ARBA00022553"/>
    </source>
</evidence>
<comment type="catalytic activity">
    <reaction evidence="1">
        <text>ATP + protein L-histidine = ADP + protein N-phospho-L-histidine.</text>
        <dbReference type="EC" id="2.7.13.3"/>
    </reaction>
</comment>
<dbReference type="PROSITE" id="PS50112">
    <property type="entry name" value="PAS"/>
    <property type="match status" value="1"/>
</dbReference>
<dbReference type="EC" id="2.7.13.3" evidence="3"/>
<comment type="subcellular location">
    <subcellularLocation>
        <location evidence="2">Cell membrane</location>
        <topology evidence="2">Multi-pass membrane protein</topology>
    </subcellularLocation>
</comment>
<dbReference type="SMART" id="SM00387">
    <property type="entry name" value="HATPase_c"/>
    <property type="match status" value="1"/>
</dbReference>
<dbReference type="InterPro" id="IPR036097">
    <property type="entry name" value="HisK_dim/P_sf"/>
</dbReference>
<dbReference type="AlphaFoldDB" id="D9SFN9"/>
<comment type="function">
    <text evidence="14">Member of the two-component regulatory system BvgS/BvgA. Phosphorylates BvgA via a four-step phosphorelay in response to environmental signals.</text>
</comment>
<evidence type="ECO:0000259" key="20">
    <source>
        <dbReference type="PROSITE" id="PS50109"/>
    </source>
</evidence>
<sequence length="872" mass="97988">MNLFMTFIHKLQHEWGRSIRRQLIWSFSLASLLVSLSFGYLLYAYQRNFQYDLGTQSALELAQALSSSSSSWVLSNDLAGLQEVLSGAAQVTDIKFAAVISPDGEVQASTRSEYINRHFSDPVSQRMLGKVVQTKILKNNQELIDVAVPVLAGTRLIGWVRVEMSRDRANANLSKIAAAGFAITLLLVLMIVLIATWLADRFTRGLQRLSAVADNAEHGRSFARDDSERQDELGILARHIYKMLDAKAEEEKGRLDSEARYSVVFNNAAVGLAQIAISGQFIQINQEFCKIIGYTQEEILSQNFTFERITHPDDIAVDHEYIRQLLAGDRQSYMLEKRYIRRDGGLVWVNLSVYLQRDSRGDPLYLISAVLDLSERKQAENELKRYKDHLEEEVQQRTADLVLARDAAEAANRAKSVFLSSMSHELRTPLNAILGFSALMSRDTMLSHIQRENLNIINRSGEHLLSLINDVLEMAKIEAGRVQVLHEAFDLGALVRDVSDMMAVRAQEKGLQLLVDQSSDFPRYIMGDEARLRQVLINLVGNAVKFTQHGGITMRFGIKPNLLPERLLIEVEDSGIGIKPEDQQRIFDAFVQIGDLSAQKGTGLGLTITRQFVQLMGGVITLESTPGVGAVFSVELPIEKVSPAEVAKTKKIVQGEIIGLLEGQPVYRILIVEDQLENQLLMSRLMEQLGFEVRVAENGRLGVEIFSRWHPDLIWMDRRMPVMDGIEATRLIRGLPGGREVKIVAVTASAFMEQRAEMLDSGMDEFVRKPYRFNEIYECLSRMLGVQYRYASTVVDEESATGAVLTDNMLASLPDELRRVLQEALESLEIDRVDAAIGQVHDAKLKTTLRQLAENFDYPAILKALRSDTMEK</sequence>
<dbReference type="InterPro" id="IPR004358">
    <property type="entry name" value="Sig_transdc_His_kin-like_C"/>
</dbReference>
<dbReference type="InterPro" id="IPR003594">
    <property type="entry name" value="HATPase_dom"/>
</dbReference>
<dbReference type="HOGENOM" id="CLU_000445_104_15_4"/>
<comment type="subunit">
    <text evidence="15">At low DSF concentrations, interacts with RpfF.</text>
</comment>
<dbReference type="KEGG" id="gca:Galf_1309"/>
<dbReference type="FunFam" id="3.30.565.10:FF:000010">
    <property type="entry name" value="Sensor histidine kinase RcsC"/>
    <property type="match status" value="1"/>
</dbReference>
<accession>D9SFN9</accession>
<dbReference type="SUPFAM" id="SSF55785">
    <property type="entry name" value="PYP-like sensor domain (PAS domain)"/>
    <property type="match status" value="1"/>
</dbReference>
<dbReference type="OrthoDB" id="8552871at2"/>
<evidence type="ECO:0000259" key="21">
    <source>
        <dbReference type="PROSITE" id="PS50110"/>
    </source>
</evidence>
<feature type="domain" description="Response regulatory" evidence="21">
    <location>
        <begin position="668"/>
        <end position="784"/>
    </location>
</feature>
<keyword evidence="5 18" id="KW-0597">Phosphoprotein</keyword>
<dbReference type="InterPro" id="IPR029151">
    <property type="entry name" value="Sensor-like_sf"/>
</dbReference>
<dbReference type="InterPro" id="IPR000700">
    <property type="entry name" value="PAS-assoc_C"/>
</dbReference>
<keyword evidence="25" id="KW-1185">Reference proteome</keyword>
<evidence type="ECO:0000256" key="7">
    <source>
        <dbReference type="ARBA" id="ARBA00022692"/>
    </source>
</evidence>
<dbReference type="PANTHER" id="PTHR43047">
    <property type="entry name" value="TWO-COMPONENT HISTIDINE PROTEIN KINASE"/>
    <property type="match status" value="1"/>
</dbReference>
<evidence type="ECO:0000256" key="14">
    <source>
        <dbReference type="ARBA" id="ARBA00058004"/>
    </source>
</evidence>
<dbReference type="Pfam" id="PF17203">
    <property type="entry name" value="sCache_3_2"/>
    <property type="match status" value="1"/>
</dbReference>
<keyword evidence="7 19" id="KW-0812">Transmembrane</keyword>
<dbReference type="InterPro" id="IPR001789">
    <property type="entry name" value="Sig_transdc_resp-reg_receiver"/>
</dbReference>
<protein>
    <recommendedName>
        <fullName evidence="16">Sensory/regulatory protein RpfC</fullName>
        <ecNumber evidence="3">2.7.13.3</ecNumber>
    </recommendedName>
    <alternativeName>
        <fullName evidence="17">Virulence sensor protein BvgS</fullName>
    </alternativeName>
</protein>
<dbReference type="FunFam" id="1.10.287.130:FF:000002">
    <property type="entry name" value="Two-component osmosensing histidine kinase"/>
    <property type="match status" value="1"/>
</dbReference>
<dbReference type="Pfam" id="PF00072">
    <property type="entry name" value="Response_reg"/>
    <property type="match status" value="1"/>
</dbReference>
<dbReference type="CDD" id="cd00082">
    <property type="entry name" value="HisKA"/>
    <property type="match status" value="1"/>
</dbReference>
<dbReference type="PROSITE" id="PS50110">
    <property type="entry name" value="RESPONSE_REGULATORY"/>
    <property type="match status" value="1"/>
</dbReference>
<dbReference type="Pfam" id="PF02518">
    <property type="entry name" value="HATPase_c"/>
    <property type="match status" value="1"/>
</dbReference>
<evidence type="ECO:0000256" key="19">
    <source>
        <dbReference type="SAM" id="Phobius"/>
    </source>
</evidence>
<dbReference type="InterPro" id="IPR003661">
    <property type="entry name" value="HisK_dim/P_dom"/>
</dbReference>
<evidence type="ECO:0000256" key="9">
    <source>
        <dbReference type="ARBA" id="ARBA00022777"/>
    </source>
</evidence>
<dbReference type="Pfam" id="PF08447">
    <property type="entry name" value="PAS_3"/>
    <property type="match status" value="1"/>
</dbReference>
<evidence type="ECO:0000259" key="23">
    <source>
        <dbReference type="PROSITE" id="PS50113"/>
    </source>
</evidence>
<dbReference type="InterPro" id="IPR005467">
    <property type="entry name" value="His_kinase_dom"/>
</dbReference>
<dbReference type="Gene3D" id="3.30.565.10">
    <property type="entry name" value="Histidine kinase-like ATPase, C-terminal domain"/>
    <property type="match status" value="1"/>
</dbReference>
<dbReference type="InterPro" id="IPR013655">
    <property type="entry name" value="PAS_fold_3"/>
</dbReference>
<evidence type="ECO:0000256" key="10">
    <source>
        <dbReference type="ARBA" id="ARBA00022840"/>
    </source>
</evidence>
<dbReference type="SUPFAM" id="SSF55874">
    <property type="entry name" value="ATPase domain of HSP90 chaperone/DNA topoisomerase II/histidine kinase"/>
    <property type="match status" value="1"/>
</dbReference>